<keyword evidence="10" id="KW-1185">Reference proteome</keyword>
<evidence type="ECO:0000259" key="8">
    <source>
        <dbReference type="Pfam" id="PF05193"/>
    </source>
</evidence>
<evidence type="ECO:0000256" key="1">
    <source>
        <dbReference type="ARBA" id="ARBA00007261"/>
    </source>
</evidence>
<dbReference type="EMBL" id="JARFYM010000034">
    <property type="protein sequence ID" value="MDL2402890.1"/>
    <property type="molecule type" value="Genomic_DNA"/>
</dbReference>
<evidence type="ECO:0000313" key="9">
    <source>
        <dbReference type="EMBL" id="MDL2402890.1"/>
    </source>
</evidence>
<feature type="domain" description="Peptidase M16 C-terminal" evidence="8">
    <location>
        <begin position="225"/>
        <end position="278"/>
    </location>
</feature>
<sequence length="956" mass="105494">MSFLHSGFSVRTQYLSAMALLATLLIVASPLQAAQPATPWPQASSDLQPDTAVRYGTLTNGMKFAVMHNATPTGQVAIRFRIEAWSRDEDDDQRGLAHFLEHMAFRGSTHVAEDEMIGLLQRKGLTFGPDVNAYTSFDQTIYKLNLPEADTDTVSAGLMLMRETAGELRLDPGAFERERGVILAEERQRDTPQARADHWLDSLLLAGQLAPLRPPIGDTIVIRNATIDRLRDFYRANYRPDRSTLIVVGDIEPAAVEAEIRQRFNDWTAVGPTAPRRDLGALRPYQAGVDVLKTVSGAGFLQFAWMRPHEEVPDTRRSRRQKTIRDIGLHILARRLDLLAHRPDTPFLRTNVGAVNFLKSADMISISADIAPAAWQSALAAMDQEQRRIVKFGVLQAEVDREIQNERAALQTAAAGDSTRPSTAIADKLAASTDERKVLISPAEDLALFDSMAKKLTAADVDKALRQAFAVKGPRLILQTPEMPFGQEAAIEKAYRASRAVPISAQVSAAIPIWPYTTFGPSGAVSESHSIDDLGIILVRFANGVHLAVKPTKFNDGEVLVRADIGHGRRDFPVVQQMAAWAAAAFIPGGLKAISYDEMWQALSGKEVSIHFSFNDDAFTLQGKTRPGDMATQMQMLAAYASDPAYRPQAFAQLQERYRNDLSDNQLTATNIADRFLPGLLHAGDPRWAAPDHRQISSVTPTDFQAQFAPYLSRGPINVSIVGDVTVDDAIRLTASTFGALPERPATAPAADAPSVHFPAPTKQPVVLNQLQRPDNAAALLAVPVGDLLSDLQRTYATRIAGRIFLERLTAQFRRSEGATYTPRGNTVLSEVFPGYGYAYVYAETTPNEIGRFYEITEKIVDDLRSVDVTSDELARAKQAFVEGVDQERQRNNYWLPQLSGIQTDTRRIDFLRTIRGGYETVTAQDVRAIAQTYFTPEKFWKFEVLPTSANSAVDR</sequence>
<dbReference type="InterPro" id="IPR011765">
    <property type="entry name" value="Pept_M16_N"/>
</dbReference>
<dbReference type="InterPro" id="IPR007863">
    <property type="entry name" value="Peptidase_M16_C"/>
</dbReference>
<name>A0ABT7K4K2_9HYPH</name>
<evidence type="ECO:0000256" key="2">
    <source>
        <dbReference type="ARBA" id="ARBA00022670"/>
    </source>
</evidence>
<gene>
    <name evidence="9" type="ORF">PY649_28750</name>
</gene>
<feature type="chain" id="PRO_5046665574" evidence="6">
    <location>
        <begin position="34"/>
        <end position="956"/>
    </location>
</feature>
<dbReference type="Pfam" id="PF05193">
    <property type="entry name" value="Peptidase_M16_C"/>
    <property type="match status" value="2"/>
</dbReference>
<evidence type="ECO:0000256" key="5">
    <source>
        <dbReference type="ARBA" id="ARBA00023049"/>
    </source>
</evidence>
<protein>
    <submittedName>
        <fullName evidence="9">Insulinase family protein</fullName>
    </submittedName>
</protein>
<dbReference type="InterPro" id="IPR050626">
    <property type="entry name" value="Peptidase_M16"/>
</dbReference>
<reference evidence="9" key="1">
    <citation type="submission" date="2023-06" db="EMBL/GenBank/DDBJ databases">
        <title>Phylogenetic Diversity of Rhizobium strains.</title>
        <authorList>
            <person name="Moura F.T."/>
            <person name="Helene L.C.F."/>
            <person name="Hungria M."/>
        </authorList>
    </citation>
    <scope>NUCLEOTIDE SEQUENCE</scope>
    <source>
        <strain evidence="9">CCGE526</strain>
    </source>
</reference>
<comment type="similarity">
    <text evidence="1">Belongs to the peptidase M16 family.</text>
</comment>
<dbReference type="RefSeq" id="WP_285872317.1">
    <property type="nucleotide sequence ID" value="NZ_JARFYM010000034.1"/>
</dbReference>
<dbReference type="Pfam" id="PF00675">
    <property type="entry name" value="Peptidase_M16"/>
    <property type="match status" value="1"/>
</dbReference>
<evidence type="ECO:0000313" key="10">
    <source>
        <dbReference type="Proteomes" id="UP001172645"/>
    </source>
</evidence>
<evidence type="ECO:0000259" key="7">
    <source>
        <dbReference type="Pfam" id="PF00675"/>
    </source>
</evidence>
<keyword evidence="4" id="KW-0862">Zinc</keyword>
<feature type="signal peptide" evidence="6">
    <location>
        <begin position="1"/>
        <end position="33"/>
    </location>
</feature>
<accession>A0ABT7K4K2</accession>
<feature type="domain" description="Peptidase M16 N-terminal" evidence="7">
    <location>
        <begin position="66"/>
        <end position="188"/>
    </location>
</feature>
<comment type="caution">
    <text evidence="9">The sequence shown here is derived from an EMBL/GenBank/DDBJ whole genome shotgun (WGS) entry which is preliminary data.</text>
</comment>
<evidence type="ECO:0000256" key="4">
    <source>
        <dbReference type="ARBA" id="ARBA00022833"/>
    </source>
</evidence>
<dbReference type="PANTHER" id="PTHR43690:SF17">
    <property type="entry name" value="PROTEIN YHJJ"/>
    <property type="match status" value="1"/>
</dbReference>
<dbReference type="Proteomes" id="UP001172645">
    <property type="component" value="Unassembled WGS sequence"/>
</dbReference>
<proteinExistence type="inferred from homology"/>
<keyword evidence="3" id="KW-0378">Hydrolase</keyword>
<dbReference type="Gene3D" id="3.30.830.10">
    <property type="entry name" value="Metalloenzyme, LuxS/M16 peptidase-like"/>
    <property type="match status" value="4"/>
</dbReference>
<dbReference type="InterPro" id="IPR011249">
    <property type="entry name" value="Metalloenz_LuxS/M16"/>
</dbReference>
<dbReference type="SUPFAM" id="SSF63411">
    <property type="entry name" value="LuxS/MPP-like metallohydrolase"/>
    <property type="match status" value="3"/>
</dbReference>
<evidence type="ECO:0000256" key="3">
    <source>
        <dbReference type="ARBA" id="ARBA00022801"/>
    </source>
</evidence>
<keyword evidence="5" id="KW-0482">Metalloprotease</keyword>
<dbReference type="PANTHER" id="PTHR43690">
    <property type="entry name" value="NARDILYSIN"/>
    <property type="match status" value="1"/>
</dbReference>
<evidence type="ECO:0000256" key="6">
    <source>
        <dbReference type="SAM" id="SignalP"/>
    </source>
</evidence>
<organism evidence="9 10">
    <name type="scientific">Rhizobium mayense</name>
    <dbReference type="NCBI Taxonomy" id="1312184"/>
    <lineage>
        <taxon>Bacteria</taxon>
        <taxon>Pseudomonadati</taxon>
        <taxon>Pseudomonadota</taxon>
        <taxon>Alphaproteobacteria</taxon>
        <taxon>Hyphomicrobiales</taxon>
        <taxon>Rhizobiaceae</taxon>
        <taxon>Rhizobium/Agrobacterium group</taxon>
        <taxon>Rhizobium</taxon>
    </lineage>
</organism>
<keyword evidence="2" id="KW-0645">Protease</keyword>
<feature type="domain" description="Peptidase M16 C-terminal" evidence="8">
    <location>
        <begin position="698"/>
        <end position="880"/>
    </location>
</feature>
<keyword evidence="6" id="KW-0732">Signal</keyword>